<dbReference type="AlphaFoldDB" id="A0A8C4LW76"/>
<feature type="domain" description="HTH CENPB-type" evidence="2">
    <location>
        <begin position="1"/>
        <end position="34"/>
    </location>
</feature>
<dbReference type="Ensembl" id="ENSEAST00005017587.1">
    <property type="protein sequence ID" value="ENSEASP00005016184.1"/>
    <property type="gene ID" value="ENSEASG00005011242.1"/>
</dbReference>
<name>A0A8C4LW76_EQUAS</name>
<dbReference type="InterPro" id="IPR050863">
    <property type="entry name" value="CenT-Element_Derived"/>
</dbReference>
<keyword evidence="1" id="KW-0238">DNA-binding</keyword>
<dbReference type="OMA" id="LMAIRWI"/>
<proteinExistence type="predicted"/>
<evidence type="ECO:0000256" key="1">
    <source>
        <dbReference type="ARBA" id="ARBA00023125"/>
    </source>
</evidence>
<dbReference type="PROSITE" id="PS51253">
    <property type="entry name" value="HTH_CENPB"/>
    <property type="match status" value="1"/>
</dbReference>
<evidence type="ECO:0000313" key="3">
    <source>
        <dbReference type="Ensembl" id="ENSEASP00005016184.1"/>
    </source>
</evidence>
<sequence length="353" mass="40432">MKAERGEEAAEEKFEASRGWFMEFKERSHLHNIKVQREAASAHAEAAASYPEDLAQIIDEGVCTEQQIFNVHKTALRWKKMPSKTFIAREEKSRSGFKPSKDRRTLLLGAKEAGDVKVKLMLIYHCENPRALKNYAKPTLPVLYKWNSKAWMTAHMFTTWFTEYFKPTVETYCSEKKIPFKMLPLNDNSPSHPRALMEMYHKINVVFMPAKTTSILQLQDQGVISTFKSYYLRNIFHKTMAAIDSDCSIGSGQSKLKTFWKGFTILAVFKNICDPCEEVKISTLTGVWEKLIPTLMDGSVGFRASVEEAAADTVEIARELELEVEPEGVTKLLQSRDKTLVDEEVLLRDEERK</sequence>
<organism evidence="3">
    <name type="scientific">Equus asinus asinus</name>
    <dbReference type="NCBI Taxonomy" id="83772"/>
    <lineage>
        <taxon>Eukaryota</taxon>
        <taxon>Metazoa</taxon>
        <taxon>Chordata</taxon>
        <taxon>Craniata</taxon>
        <taxon>Vertebrata</taxon>
        <taxon>Euteleostomi</taxon>
        <taxon>Mammalia</taxon>
        <taxon>Eutheria</taxon>
        <taxon>Laurasiatheria</taxon>
        <taxon>Perissodactyla</taxon>
        <taxon>Equidae</taxon>
        <taxon>Equus</taxon>
    </lineage>
</organism>
<dbReference type="GO" id="GO:0005634">
    <property type="term" value="C:nucleus"/>
    <property type="evidence" value="ECO:0007669"/>
    <property type="project" value="TreeGrafter"/>
</dbReference>
<dbReference type="Pfam" id="PF03184">
    <property type="entry name" value="DDE_1"/>
    <property type="match status" value="1"/>
</dbReference>
<dbReference type="PANTHER" id="PTHR19303">
    <property type="entry name" value="TRANSPOSON"/>
    <property type="match status" value="1"/>
</dbReference>
<accession>A0A8C4LW76</accession>
<reference evidence="3" key="1">
    <citation type="submission" date="2023-03" db="UniProtKB">
        <authorList>
            <consortium name="Ensembl"/>
        </authorList>
    </citation>
    <scope>IDENTIFICATION</scope>
</reference>
<protein>
    <recommendedName>
        <fullName evidence="2">HTH CENPB-type domain-containing protein</fullName>
    </recommendedName>
</protein>
<dbReference type="InterPro" id="IPR004875">
    <property type="entry name" value="DDE_SF_endonuclease_dom"/>
</dbReference>
<dbReference type="InterPro" id="IPR006600">
    <property type="entry name" value="HTH_CenpB_DNA-bd_dom"/>
</dbReference>
<dbReference type="PANTHER" id="PTHR19303:SF26">
    <property type="entry name" value="TIGGER TRANSPOSABLE ELEMENT-DERIVED PROTEIN 1"/>
    <property type="match status" value="1"/>
</dbReference>
<dbReference type="GO" id="GO:0003677">
    <property type="term" value="F:DNA binding"/>
    <property type="evidence" value="ECO:0007669"/>
    <property type="project" value="UniProtKB-KW"/>
</dbReference>
<evidence type="ECO:0000259" key="2">
    <source>
        <dbReference type="PROSITE" id="PS51253"/>
    </source>
</evidence>